<comment type="function">
    <text evidence="8">Conversion of 1,4-dihydroxy-2-naphthoate (DHNA) to demethylmenaquinone (DMK).</text>
</comment>
<evidence type="ECO:0000256" key="8">
    <source>
        <dbReference type="HAMAP-Rule" id="MF_01937"/>
    </source>
</evidence>
<evidence type="ECO:0000256" key="9">
    <source>
        <dbReference type="NCBIfam" id="TIGR00751"/>
    </source>
</evidence>
<comment type="catalytic activity">
    <reaction evidence="8">
        <text>an all-trans-polyprenyl diphosphate + 1,4-dihydroxy-2-naphthoate + H(+) = a 2-demethylmenaquinol + CO2 + diphosphate</text>
        <dbReference type="Rhea" id="RHEA:26478"/>
        <dbReference type="Rhea" id="RHEA-COMP:9563"/>
        <dbReference type="Rhea" id="RHEA-COMP:9564"/>
        <dbReference type="ChEBI" id="CHEBI:11173"/>
        <dbReference type="ChEBI" id="CHEBI:15378"/>
        <dbReference type="ChEBI" id="CHEBI:16526"/>
        <dbReference type="ChEBI" id="CHEBI:33019"/>
        <dbReference type="ChEBI" id="CHEBI:55437"/>
        <dbReference type="ChEBI" id="CHEBI:58914"/>
        <dbReference type="EC" id="2.5.1.74"/>
    </reaction>
</comment>
<dbReference type="PANTHER" id="PTHR13929:SF0">
    <property type="entry name" value="UBIA PRENYLTRANSFERASE DOMAIN-CONTAINING PROTEIN 1"/>
    <property type="match status" value="1"/>
</dbReference>
<dbReference type="EMBL" id="AUBJ02000001">
    <property type="protein sequence ID" value="MCP2333346.1"/>
    <property type="molecule type" value="Genomic_DNA"/>
</dbReference>
<dbReference type="RefSeq" id="WP_026419581.1">
    <property type="nucleotide sequence ID" value="NZ_AUBJ02000001.1"/>
</dbReference>
<dbReference type="Gene3D" id="1.10.357.140">
    <property type="entry name" value="UbiA prenyltransferase"/>
    <property type="match status" value="1"/>
</dbReference>
<keyword evidence="11" id="KW-1185">Reference proteome</keyword>
<feature type="transmembrane region" description="Helical" evidence="8">
    <location>
        <begin position="37"/>
        <end position="58"/>
    </location>
</feature>
<comment type="caution">
    <text evidence="10">The sequence shown here is derived from an EMBL/GenBank/DDBJ whole genome shotgun (WGS) entry which is preliminary data.</text>
</comment>
<evidence type="ECO:0000313" key="11">
    <source>
        <dbReference type="Proteomes" id="UP000791080"/>
    </source>
</evidence>
<keyword evidence="6 8" id="KW-1133">Transmembrane helix</keyword>
<dbReference type="InterPro" id="IPR044878">
    <property type="entry name" value="UbiA_sf"/>
</dbReference>
<dbReference type="NCBIfam" id="TIGR00751">
    <property type="entry name" value="menA"/>
    <property type="match status" value="1"/>
</dbReference>
<dbReference type="Proteomes" id="UP000791080">
    <property type="component" value="Unassembled WGS sequence"/>
</dbReference>
<evidence type="ECO:0000256" key="6">
    <source>
        <dbReference type="ARBA" id="ARBA00022989"/>
    </source>
</evidence>
<dbReference type="EC" id="2.5.1.74" evidence="8 9"/>
<organism evidence="10 11">
    <name type="scientific">Actinoalloteichus caeruleus DSM 43889</name>
    <dbReference type="NCBI Taxonomy" id="1120930"/>
    <lineage>
        <taxon>Bacteria</taxon>
        <taxon>Bacillati</taxon>
        <taxon>Actinomycetota</taxon>
        <taxon>Actinomycetes</taxon>
        <taxon>Pseudonocardiales</taxon>
        <taxon>Pseudonocardiaceae</taxon>
        <taxon>Actinoalloteichus</taxon>
        <taxon>Actinoalloteichus cyanogriseus</taxon>
    </lineage>
</organism>
<name>A0ABT1JMI7_ACTCY</name>
<dbReference type="HAMAP" id="MF_01937">
    <property type="entry name" value="MenA_1"/>
    <property type="match status" value="1"/>
</dbReference>
<dbReference type="NCBIfam" id="NF004751">
    <property type="entry name" value="PRK06080.1-3"/>
    <property type="match status" value="1"/>
</dbReference>
<feature type="transmembrane region" description="Helical" evidence="8">
    <location>
        <begin position="216"/>
        <end position="234"/>
    </location>
</feature>
<evidence type="ECO:0000256" key="3">
    <source>
        <dbReference type="ARBA" id="ARBA00022475"/>
    </source>
</evidence>
<proteinExistence type="inferred from homology"/>
<keyword evidence="3 8" id="KW-1003">Cell membrane</keyword>
<reference evidence="10 11" key="1">
    <citation type="submission" date="2022-06" db="EMBL/GenBank/DDBJ databases">
        <title>Genomic Encyclopedia of Type Strains, Phase I: the one thousand microbial genomes (KMG-I) project.</title>
        <authorList>
            <person name="Kyrpides N."/>
        </authorList>
    </citation>
    <scope>NUCLEOTIDE SEQUENCE [LARGE SCALE GENOMIC DNA]</scope>
    <source>
        <strain evidence="10 11">DSM 43889</strain>
    </source>
</reference>
<evidence type="ECO:0000256" key="7">
    <source>
        <dbReference type="ARBA" id="ARBA00023136"/>
    </source>
</evidence>
<keyword evidence="2 8" id="KW-0474">Menaquinone biosynthesis</keyword>
<sequence length="290" mass="30139">MATLAQWIEGARPRTLPNAVAPIIVGSGAAYGVDGFVLWRALAALGIALLLILGVNYANDYSDGIRGTDTVRTGPLRLVGSGAAKPRQVLFAAVGCLALGGLGGAVVTLLTQQWWLIPFGLFCIAGAWFYTGSKRPYGYAGFGELAVFVFFGLIATLGTVYLQAERISGIDIGCAVAVGCFSSAVLVANNLRDIETDANVGKRTLAVLLGARDTRFLYAALVTIPFFITTLIGLRNSAALAGFVAILLVILPIRIVLRGGTGRALVGVLRDTGLALLVWSVATGVALALG</sequence>
<dbReference type="InterPro" id="IPR026046">
    <property type="entry name" value="UBIAD1"/>
</dbReference>
<dbReference type="InterPro" id="IPR000537">
    <property type="entry name" value="UbiA_prenyltransferase"/>
</dbReference>
<keyword evidence="7 8" id="KW-0472">Membrane</keyword>
<comment type="subcellular location">
    <subcellularLocation>
        <location evidence="8">Cell membrane</location>
        <topology evidence="8">Multi-pass membrane protein</topology>
    </subcellularLocation>
    <subcellularLocation>
        <location evidence="1">Membrane</location>
        <topology evidence="1">Multi-pass membrane protein</topology>
    </subcellularLocation>
</comment>
<protein>
    <recommendedName>
        <fullName evidence="8 9">1,4-dihydroxy-2-naphthoate octaprenyltransferase</fullName>
        <shortName evidence="8">DHNA-octaprenyltransferase</shortName>
        <ecNumber evidence="8 9">2.5.1.74</ecNumber>
    </recommendedName>
</protein>
<feature type="transmembrane region" description="Helical" evidence="8">
    <location>
        <begin position="115"/>
        <end position="133"/>
    </location>
</feature>
<evidence type="ECO:0000256" key="2">
    <source>
        <dbReference type="ARBA" id="ARBA00022428"/>
    </source>
</evidence>
<evidence type="ECO:0000256" key="5">
    <source>
        <dbReference type="ARBA" id="ARBA00022692"/>
    </source>
</evidence>
<dbReference type="InterPro" id="IPR004657">
    <property type="entry name" value="MenA"/>
</dbReference>
<evidence type="ECO:0000256" key="4">
    <source>
        <dbReference type="ARBA" id="ARBA00022679"/>
    </source>
</evidence>
<dbReference type="PIRSF" id="PIRSF005355">
    <property type="entry name" value="UBIAD1"/>
    <property type="match status" value="1"/>
</dbReference>
<keyword evidence="5 8" id="KW-0812">Transmembrane</keyword>
<dbReference type="Pfam" id="PF01040">
    <property type="entry name" value="UbiA"/>
    <property type="match status" value="1"/>
</dbReference>
<dbReference type="PANTHER" id="PTHR13929">
    <property type="entry name" value="1,4-DIHYDROXY-2-NAPHTHOATE OCTAPRENYLTRANSFERASE"/>
    <property type="match status" value="1"/>
</dbReference>
<feature type="transmembrane region" description="Helical" evidence="8">
    <location>
        <begin position="89"/>
        <end position="109"/>
    </location>
</feature>
<feature type="transmembrane region" description="Helical" evidence="8">
    <location>
        <begin position="145"/>
        <end position="164"/>
    </location>
</feature>
<feature type="transmembrane region" description="Helical" evidence="8">
    <location>
        <begin position="240"/>
        <end position="257"/>
    </location>
</feature>
<accession>A0ABT1JMI7</accession>
<evidence type="ECO:0000256" key="1">
    <source>
        <dbReference type="ARBA" id="ARBA00004141"/>
    </source>
</evidence>
<feature type="transmembrane region" description="Helical" evidence="8">
    <location>
        <begin position="170"/>
        <end position="188"/>
    </location>
</feature>
<gene>
    <name evidence="8" type="primary">menA</name>
    <name evidence="10" type="ORF">G443_003616</name>
</gene>
<feature type="transmembrane region" description="Helical" evidence="8">
    <location>
        <begin position="269"/>
        <end position="289"/>
    </location>
</feature>
<dbReference type="CDD" id="cd13962">
    <property type="entry name" value="PT_UbiA_UBIAD1"/>
    <property type="match status" value="1"/>
</dbReference>
<evidence type="ECO:0000313" key="10">
    <source>
        <dbReference type="EMBL" id="MCP2333346.1"/>
    </source>
</evidence>
<comment type="pathway">
    <text evidence="8">Quinol/quinone metabolism; menaquinone biosynthesis; menaquinol from 1,4-dihydroxy-2-naphthoate: step 1/2.</text>
</comment>
<comment type="similarity">
    <text evidence="8">Belongs to the MenA family. Type 1 subfamily.</text>
</comment>
<keyword evidence="4 8" id="KW-0808">Transferase</keyword>